<dbReference type="KEGG" id="srd:SD10_09200"/>
<keyword evidence="2" id="KW-1185">Reference proteome</keyword>
<dbReference type="EMBL" id="CP010429">
    <property type="protein sequence ID" value="AKD55057.1"/>
    <property type="molecule type" value="Genomic_DNA"/>
</dbReference>
<organism evidence="1 2">
    <name type="scientific">Spirosoma radiotolerans</name>
    <dbReference type="NCBI Taxonomy" id="1379870"/>
    <lineage>
        <taxon>Bacteria</taxon>
        <taxon>Pseudomonadati</taxon>
        <taxon>Bacteroidota</taxon>
        <taxon>Cytophagia</taxon>
        <taxon>Cytophagales</taxon>
        <taxon>Cytophagaceae</taxon>
        <taxon>Spirosoma</taxon>
    </lineage>
</organism>
<dbReference type="RefSeq" id="WP_046573537.1">
    <property type="nucleotide sequence ID" value="NZ_CP010429.1"/>
</dbReference>
<dbReference type="PATRIC" id="fig|1379870.5.peg.2004"/>
<dbReference type="OrthoDB" id="964558at2"/>
<evidence type="ECO:0000313" key="1">
    <source>
        <dbReference type="EMBL" id="AKD55057.1"/>
    </source>
</evidence>
<proteinExistence type="predicted"/>
<dbReference type="STRING" id="1379870.SD10_09200"/>
<dbReference type="HOGENOM" id="CLU_1795270_0_0_10"/>
<name>A0A0E3V6I7_9BACT</name>
<reference evidence="1 2" key="1">
    <citation type="journal article" date="2014" name="Curr. Microbiol.">
        <title>Spirosoma radiotolerans sp. nov., a gamma-radiation-resistant bacterium isolated from gamma ray-irradiated soil.</title>
        <authorList>
            <person name="Lee J.J."/>
            <person name="Srinivasan S."/>
            <person name="Lim S."/>
            <person name="Joe M."/>
            <person name="Im S."/>
            <person name="Bae S.I."/>
            <person name="Park K.R."/>
            <person name="Han J.H."/>
            <person name="Park S.H."/>
            <person name="Joo B.M."/>
            <person name="Park S.J."/>
            <person name="Kim M.K."/>
        </authorList>
    </citation>
    <scope>NUCLEOTIDE SEQUENCE [LARGE SCALE GENOMIC DNA]</scope>
    <source>
        <strain evidence="1 2">DG5A</strain>
    </source>
</reference>
<gene>
    <name evidence="1" type="ORF">SD10_09200</name>
</gene>
<evidence type="ECO:0000313" key="2">
    <source>
        <dbReference type="Proteomes" id="UP000033054"/>
    </source>
</evidence>
<dbReference type="Proteomes" id="UP000033054">
    <property type="component" value="Chromosome"/>
</dbReference>
<sequence length="144" mass="17316">MKTLHALARREAHQFIELFWHELPKGWLDNLEHNQFDLELRLAGFDVRMFERKLTGLALYNEARKRAETIYQDDFKQSTHNRRDWAFYRFRLELALLRTTNADNQTLLHCYAYHDAMASLAARLDLDRERPDWSFDGPSRETPF</sequence>
<dbReference type="AlphaFoldDB" id="A0A0E3V6I7"/>
<protein>
    <submittedName>
        <fullName evidence="1">Uncharacterized protein</fullName>
    </submittedName>
</protein>
<accession>A0A0E3V6I7</accession>